<protein>
    <recommendedName>
        <fullName evidence="3">Nicastrin</fullName>
    </recommendedName>
</protein>
<keyword evidence="4 10" id="KW-0812">Transmembrane</keyword>
<dbReference type="InterPro" id="IPR041084">
    <property type="entry name" value="Ncstrn_small"/>
</dbReference>
<comment type="caution">
    <text evidence="12">The sequence shown here is derived from an EMBL/GenBank/DDBJ whole genome shotgun (WGS) entry which is preliminary data.</text>
</comment>
<keyword evidence="13" id="KW-1185">Reference proteome</keyword>
<dbReference type="PANTHER" id="PTHR21092:SF0">
    <property type="entry name" value="NICASTRIN"/>
    <property type="match status" value="1"/>
</dbReference>
<evidence type="ECO:0000313" key="12">
    <source>
        <dbReference type="EMBL" id="KAK9745317.1"/>
    </source>
</evidence>
<keyword evidence="6" id="KW-0914">Notch signaling pathway</keyword>
<dbReference type="SUPFAM" id="SSF53187">
    <property type="entry name" value="Zn-dependent exopeptidases"/>
    <property type="match status" value="1"/>
</dbReference>
<dbReference type="Proteomes" id="UP001458880">
    <property type="component" value="Unassembled WGS sequence"/>
</dbReference>
<dbReference type="GO" id="GO:0007219">
    <property type="term" value="P:Notch signaling pathway"/>
    <property type="evidence" value="ECO:0007669"/>
    <property type="project" value="UniProtKB-KW"/>
</dbReference>
<dbReference type="GO" id="GO:0007220">
    <property type="term" value="P:Notch receptor processing"/>
    <property type="evidence" value="ECO:0007669"/>
    <property type="project" value="TreeGrafter"/>
</dbReference>
<evidence type="ECO:0000259" key="11">
    <source>
        <dbReference type="Pfam" id="PF18266"/>
    </source>
</evidence>
<evidence type="ECO:0000256" key="1">
    <source>
        <dbReference type="ARBA" id="ARBA00004479"/>
    </source>
</evidence>
<evidence type="ECO:0000256" key="9">
    <source>
        <dbReference type="ARBA" id="ARBA00023180"/>
    </source>
</evidence>
<evidence type="ECO:0000256" key="7">
    <source>
        <dbReference type="ARBA" id="ARBA00022989"/>
    </source>
</evidence>
<dbReference type="GO" id="GO:0005886">
    <property type="term" value="C:plasma membrane"/>
    <property type="evidence" value="ECO:0007669"/>
    <property type="project" value="TreeGrafter"/>
</dbReference>
<dbReference type="Pfam" id="PF18266">
    <property type="entry name" value="Ncstrn_small"/>
    <property type="match status" value="1"/>
</dbReference>
<organism evidence="12 13">
    <name type="scientific">Popillia japonica</name>
    <name type="common">Japanese beetle</name>
    <dbReference type="NCBI Taxonomy" id="7064"/>
    <lineage>
        <taxon>Eukaryota</taxon>
        <taxon>Metazoa</taxon>
        <taxon>Ecdysozoa</taxon>
        <taxon>Arthropoda</taxon>
        <taxon>Hexapoda</taxon>
        <taxon>Insecta</taxon>
        <taxon>Pterygota</taxon>
        <taxon>Neoptera</taxon>
        <taxon>Endopterygota</taxon>
        <taxon>Coleoptera</taxon>
        <taxon>Polyphaga</taxon>
        <taxon>Scarabaeiformia</taxon>
        <taxon>Scarabaeidae</taxon>
        <taxon>Rutelinae</taxon>
        <taxon>Popillia</taxon>
    </lineage>
</organism>
<comment type="subcellular location">
    <subcellularLocation>
        <location evidence="1">Membrane</location>
        <topology evidence="1">Single-pass type I membrane protein</topology>
    </subcellularLocation>
</comment>
<evidence type="ECO:0000256" key="3">
    <source>
        <dbReference type="ARBA" id="ARBA00015303"/>
    </source>
</evidence>
<dbReference type="Gene3D" id="3.40.630.10">
    <property type="entry name" value="Zn peptidases"/>
    <property type="match status" value="1"/>
</dbReference>
<evidence type="ECO:0000256" key="4">
    <source>
        <dbReference type="ARBA" id="ARBA00022692"/>
    </source>
</evidence>
<feature type="transmembrane region" description="Helical" evidence="10">
    <location>
        <begin position="645"/>
        <end position="664"/>
    </location>
</feature>
<evidence type="ECO:0000256" key="5">
    <source>
        <dbReference type="ARBA" id="ARBA00022729"/>
    </source>
</evidence>
<reference evidence="12 13" key="1">
    <citation type="journal article" date="2024" name="BMC Genomics">
        <title>De novo assembly and annotation of Popillia japonica's genome with initial clues to its potential as an invasive pest.</title>
        <authorList>
            <person name="Cucini C."/>
            <person name="Boschi S."/>
            <person name="Funari R."/>
            <person name="Cardaioli E."/>
            <person name="Iannotti N."/>
            <person name="Marturano G."/>
            <person name="Paoli F."/>
            <person name="Bruttini M."/>
            <person name="Carapelli A."/>
            <person name="Frati F."/>
            <person name="Nardi F."/>
        </authorList>
    </citation>
    <scope>NUCLEOTIDE SEQUENCE [LARGE SCALE GENOMIC DNA]</scope>
    <source>
        <strain evidence="12">DMR45628</strain>
    </source>
</reference>
<keyword evidence="5" id="KW-0732">Signal</keyword>
<keyword evidence="8 10" id="KW-0472">Membrane</keyword>
<name>A0AAW1MGK9_POPJA</name>
<comment type="similarity">
    <text evidence="2">Belongs to the nicastrin family.</text>
</comment>
<evidence type="ECO:0000256" key="2">
    <source>
        <dbReference type="ARBA" id="ARBA00007717"/>
    </source>
</evidence>
<keyword evidence="7 10" id="KW-1133">Transmembrane helix</keyword>
<dbReference type="AlphaFoldDB" id="A0AAW1MGK9"/>
<sequence length="684" mass="77360">MRDKDPFSTLIPILVLLFLNINLSYGSRARDRMYQDITGTGCFRRMNGTHQFGCSSDRRGSTGVIYFIETPSDITNLLSEGTASSYIPILSLEKLTKETVNLLSGSDKISGLVVFKSNETEITEYSHEDTCPNRHYAIDGTCDTDWNAPGTNLLNYDFGYPVFLLTNNTELEEVRNCFNTFNNFSLRSHYELSLCSLELNFFMYAVIDTPTCLRRSAPRFNFNTHKVCDPIGAVNIWSSLFPIGNSSINFGNTTHTVNIRGDMKQIVLASRLDATSLFFGKVPGAVNPVSNAVTLLYTSYLLKKMLPEYKDYDKNVLFIFFTGESYDYGASQRFLYDMEEKQFPMVSDLNPNETASNIFPSNISLFIELNQLGISESLNAFMLEENTELRNFLTLLKKYAKNLDINEYKGHIPPASFQTFVKNYTDMAGIVVTDHNNSSYTNKFYNSMYDDAENLNYNYLNSSDAPKDSIQQHIADVAMILARSLYEEITKQEAPIPDNLDVTVDELLHCYLAGINCSIQSVLRKKIYQDMISLYVGVPSSINAIATFTGLTLAWLTADVVNNTGPCPGNIETKLFHYYNMSRSLTDNTTICYRSVINFTDSTSPAFLIEDYDWTSGQYSSWTESTWQQPSVRMFLRPSRVHENMTIAVGSLTMALSFILVYLIKSRSHILFPTPIEATPPTRC</sequence>
<feature type="transmembrane region" description="Helical" evidence="10">
    <location>
        <begin position="534"/>
        <end position="556"/>
    </location>
</feature>
<evidence type="ECO:0000313" key="13">
    <source>
        <dbReference type="Proteomes" id="UP001458880"/>
    </source>
</evidence>
<evidence type="ECO:0000256" key="8">
    <source>
        <dbReference type="ARBA" id="ARBA00023136"/>
    </source>
</evidence>
<dbReference type="EMBL" id="JASPKY010000050">
    <property type="protein sequence ID" value="KAK9745317.1"/>
    <property type="molecule type" value="Genomic_DNA"/>
</dbReference>
<feature type="domain" description="Nicastrin small lobe" evidence="11">
    <location>
        <begin position="42"/>
        <end position="205"/>
    </location>
</feature>
<evidence type="ECO:0000256" key="10">
    <source>
        <dbReference type="SAM" id="Phobius"/>
    </source>
</evidence>
<evidence type="ECO:0000256" key="6">
    <source>
        <dbReference type="ARBA" id="ARBA00022976"/>
    </source>
</evidence>
<keyword evidence="9" id="KW-0325">Glycoprotein</keyword>
<accession>A0AAW1MGK9</accession>
<dbReference type="Pfam" id="PF05450">
    <property type="entry name" value="Nicastrin"/>
    <property type="match status" value="1"/>
</dbReference>
<feature type="transmembrane region" description="Helical" evidence="10">
    <location>
        <begin position="6"/>
        <end position="25"/>
    </location>
</feature>
<dbReference type="PANTHER" id="PTHR21092">
    <property type="entry name" value="NICASTRIN"/>
    <property type="match status" value="1"/>
</dbReference>
<proteinExistence type="inferred from homology"/>
<gene>
    <name evidence="12" type="ORF">QE152_g7066</name>
</gene>
<dbReference type="InterPro" id="IPR008710">
    <property type="entry name" value="Nicastrin"/>
</dbReference>
<dbReference type="GO" id="GO:0016485">
    <property type="term" value="P:protein processing"/>
    <property type="evidence" value="ECO:0007669"/>
    <property type="project" value="InterPro"/>
</dbReference>